<dbReference type="EMBL" id="CP029185">
    <property type="protein sequence ID" value="AWH89389.1"/>
    <property type="molecule type" value="Genomic_DNA"/>
</dbReference>
<reference evidence="1 2" key="1">
    <citation type="journal article" date="2019" name="Int. J. Syst. Evol. Microbiol.">
        <title>Limnobaculum parvum gen. nov., sp. nov., isolated from a freshwater lake.</title>
        <authorList>
            <person name="Baek C."/>
            <person name="Shin S.K."/>
            <person name="Yi H."/>
        </authorList>
    </citation>
    <scope>NUCLEOTIDE SEQUENCE [LARGE SCALE GENOMIC DNA]</scope>
    <source>
        <strain evidence="1 2">HYN0051</strain>
    </source>
</reference>
<dbReference type="AlphaFoldDB" id="A0A2Y9U1C3"/>
<dbReference type="Proteomes" id="UP000244908">
    <property type="component" value="Chromosome"/>
</dbReference>
<dbReference type="KEGG" id="lpv:HYN51_13015"/>
<proteinExistence type="predicted"/>
<protein>
    <submittedName>
        <fullName evidence="1">Uncharacterized protein</fullName>
    </submittedName>
</protein>
<accession>A0A2Y9U1C3</accession>
<sequence length="161" mass="17250">MDYGDSASSTTHAAIADGTLTIRDQSNQQQDIAKLSNDTANAANPLDKIFDADEQMRNLEAIGLAGQIVSQVTTIATNIGVKAAQDEAHAKADAQKDSAANDPAIIAQARENLKNSGNENPTQEDLNKATYDVVYQAEFKIANEKIYVDKATGTVRSFHPN</sequence>
<dbReference type="RefSeq" id="WP_108901434.1">
    <property type="nucleotide sequence ID" value="NZ_CP029185.2"/>
</dbReference>
<organism evidence="1 2">
    <name type="scientific">Limnobaculum parvum</name>
    <dbReference type="NCBI Taxonomy" id="2172103"/>
    <lineage>
        <taxon>Bacteria</taxon>
        <taxon>Pseudomonadati</taxon>
        <taxon>Pseudomonadota</taxon>
        <taxon>Gammaproteobacteria</taxon>
        <taxon>Enterobacterales</taxon>
        <taxon>Budviciaceae</taxon>
        <taxon>Limnobaculum</taxon>
    </lineage>
</organism>
<evidence type="ECO:0000313" key="2">
    <source>
        <dbReference type="Proteomes" id="UP000244908"/>
    </source>
</evidence>
<dbReference type="OrthoDB" id="6455599at2"/>
<keyword evidence="2" id="KW-1185">Reference proteome</keyword>
<gene>
    <name evidence="1" type="ORF">HYN51_13015</name>
</gene>
<evidence type="ECO:0000313" key="1">
    <source>
        <dbReference type="EMBL" id="AWH89389.1"/>
    </source>
</evidence>
<name>A0A2Y9U1C3_9GAMM</name>